<keyword evidence="6" id="KW-0472">Membrane</keyword>
<evidence type="ECO:0000256" key="5">
    <source>
        <dbReference type="ARBA" id="ARBA00022967"/>
    </source>
</evidence>
<dbReference type="GO" id="GO:0005524">
    <property type="term" value="F:ATP binding"/>
    <property type="evidence" value="ECO:0007669"/>
    <property type="project" value="UniProtKB-KW"/>
</dbReference>
<evidence type="ECO:0000256" key="2">
    <source>
        <dbReference type="ARBA" id="ARBA00022741"/>
    </source>
</evidence>
<dbReference type="PROSITE" id="PS00211">
    <property type="entry name" value="ABC_TRANSPORTER_1"/>
    <property type="match status" value="1"/>
</dbReference>
<feature type="domain" description="ABC transporter" evidence="7">
    <location>
        <begin position="18"/>
        <end position="221"/>
    </location>
</feature>
<dbReference type="NCBIfam" id="TIGR01189">
    <property type="entry name" value="ccmA"/>
    <property type="match status" value="1"/>
</dbReference>
<dbReference type="InterPro" id="IPR003439">
    <property type="entry name" value="ABC_transporter-like_ATP-bd"/>
</dbReference>
<dbReference type="PANTHER" id="PTHR43499:SF1">
    <property type="entry name" value="ABC TRANSPORTER I FAMILY MEMBER 1"/>
    <property type="match status" value="1"/>
</dbReference>
<evidence type="ECO:0000313" key="8">
    <source>
        <dbReference type="EMBL" id="VAW80410.1"/>
    </source>
</evidence>
<dbReference type="EMBL" id="UOFL01000197">
    <property type="protein sequence ID" value="VAW80410.1"/>
    <property type="molecule type" value="Genomic_DNA"/>
</dbReference>
<name>A0A3B0YUQ1_9ZZZZ</name>
<evidence type="ECO:0000259" key="7">
    <source>
        <dbReference type="PROSITE" id="PS50893"/>
    </source>
</evidence>
<evidence type="ECO:0000256" key="6">
    <source>
        <dbReference type="ARBA" id="ARBA00023136"/>
    </source>
</evidence>
<dbReference type="InterPro" id="IPR005895">
    <property type="entry name" value="ABC_transptr_haem_export_CcmA"/>
</dbReference>
<dbReference type="NCBIfam" id="NF010061">
    <property type="entry name" value="PRK13538.1"/>
    <property type="match status" value="1"/>
</dbReference>
<proteinExistence type="predicted"/>
<evidence type="ECO:0000256" key="4">
    <source>
        <dbReference type="ARBA" id="ARBA00022840"/>
    </source>
</evidence>
<reference evidence="8" key="1">
    <citation type="submission" date="2018-06" db="EMBL/GenBank/DDBJ databases">
        <authorList>
            <person name="Zhirakovskaya E."/>
        </authorList>
    </citation>
    <scope>NUCLEOTIDE SEQUENCE</scope>
</reference>
<dbReference type="InterPro" id="IPR003593">
    <property type="entry name" value="AAA+_ATPase"/>
</dbReference>
<keyword evidence="2" id="KW-0547">Nucleotide-binding</keyword>
<dbReference type="InterPro" id="IPR017871">
    <property type="entry name" value="ABC_transporter-like_CS"/>
</dbReference>
<dbReference type="GO" id="GO:0022857">
    <property type="term" value="F:transmembrane transporter activity"/>
    <property type="evidence" value="ECO:0007669"/>
    <property type="project" value="InterPro"/>
</dbReference>
<dbReference type="SMART" id="SM00382">
    <property type="entry name" value="AAA"/>
    <property type="match status" value="1"/>
</dbReference>
<sequence>MTTRSSVLIDEVSDYHTLSVQNITCFRNEIPLFQPVNFTVKSGEVLLITGPNGSGKTSLLRSLTGLSDLSDNDQWSIKWQDHDIRKEIYDYQRSMAYIGHHGGVKLELTVRENLETTAAIFGKNSKMSINQAIKDIGLENHANNAVQRLSAGQRKRASLCRLLLFQSPLWILDEPQASLDKEGMKLLEHMIEQHLENNGLIVMTTHQQINLPSSRTTNLSLQAS</sequence>
<dbReference type="PROSITE" id="PS50893">
    <property type="entry name" value="ABC_TRANSPORTER_2"/>
    <property type="match status" value="1"/>
</dbReference>
<dbReference type="GO" id="GO:0017004">
    <property type="term" value="P:cytochrome complex assembly"/>
    <property type="evidence" value="ECO:0007669"/>
    <property type="project" value="UniProtKB-KW"/>
</dbReference>
<evidence type="ECO:0000256" key="3">
    <source>
        <dbReference type="ARBA" id="ARBA00022748"/>
    </source>
</evidence>
<dbReference type="PANTHER" id="PTHR43499">
    <property type="entry name" value="ABC TRANSPORTER I FAMILY MEMBER 1"/>
    <property type="match status" value="1"/>
</dbReference>
<dbReference type="SUPFAM" id="SSF52540">
    <property type="entry name" value="P-loop containing nucleoside triphosphate hydrolases"/>
    <property type="match status" value="1"/>
</dbReference>
<dbReference type="InterPro" id="IPR027417">
    <property type="entry name" value="P-loop_NTPase"/>
</dbReference>
<dbReference type="AlphaFoldDB" id="A0A3B0YUQ1"/>
<accession>A0A3B0YUQ1</accession>
<keyword evidence="4" id="KW-0067">ATP-binding</keyword>
<dbReference type="GO" id="GO:0016887">
    <property type="term" value="F:ATP hydrolysis activity"/>
    <property type="evidence" value="ECO:0007669"/>
    <property type="project" value="InterPro"/>
</dbReference>
<protein>
    <submittedName>
        <fullName evidence="8">ABC transporter involved in cytochrome c biogenesis, ATPase component CcmA</fullName>
    </submittedName>
</protein>
<dbReference type="Pfam" id="PF00005">
    <property type="entry name" value="ABC_tran"/>
    <property type="match status" value="1"/>
</dbReference>
<keyword evidence="5" id="KW-1278">Translocase</keyword>
<gene>
    <name evidence="8" type="ORF">MNBD_GAMMA12-2856</name>
</gene>
<dbReference type="Gene3D" id="3.40.50.300">
    <property type="entry name" value="P-loop containing nucleotide triphosphate hydrolases"/>
    <property type="match status" value="1"/>
</dbReference>
<organism evidence="8">
    <name type="scientific">hydrothermal vent metagenome</name>
    <dbReference type="NCBI Taxonomy" id="652676"/>
    <lineage>
        <taxon>unclassified sequences</taxon>
        <taxon>metagenomes</taxon>
        <taxon>ecological metagenomes</taxon>
    </lineage>
</organism>
<keyword evidence="3" id="KW-0201">Cytochrome c-type biogenesis</keyword>
<keyword evidence="1" id="KW-0813">Transport</keyword>
<evidence type="ECO:0000256" key="1">
    <source>
        <dbReference type="ARBA" id="ARBA00022448"/>
    </source>
</evidence>